<evidence type="ECO:0000256" key="8">
    <source>
        <dbReference type="ARBA" id="ARBA00023235"/>
    </source>
</evidence>
<evidence type="ECO:0000256" key="7">
    <source>
        <dbReference type="ARBA" id="ARBA00023102"/>
    </source>
</evidence>
<evidence type="ECO:0000256" key="3">
    <source>
        <dbReference type="ARBA" id="ARBA00005133"/>
    </source>
</evidence>
<evidence type="ECO:0000256" key="5">
    <source>
        <dbReference type="ARBA" id="ARBA00022490"/>
    </source>
</evidence>
<keyword evidence="12" id="KW-1185">Reference proteome</keyword>
<dbReference type="InterPro" id="IPR023016">
    <property type="entry name" value="HisA/PriA"/>
</dbReference>
<dbReference type="GO" id="GO:0003949">
    <property type="term" value="F:1-(5-phosphoribosyl)-5-[(5-phosphoribosylamino)methylideneamino]imidazole-4-carboxamide isomerase activity"/>
    <property type="evidence" value="ECO:0007669"/>
    <property type="project" value="UniProtKB-UniRule"/>
</dbReference>
<proteinExistence type="inferred from homology"/>
<dbReference type="GO" id="GO:0005737">
    <property type="term" value="C:cytoplasm"/>
    <property type="evidence" value="ECO:0007669"/>
    <property type="project" value="UniProtKB-SubCell"/>
</dbReference>
<dbReference type="CDD" id="cd04732">
    <property type="entry name" value="HisA"/>
    <property type="match status" value="1"/>
</dbReference>
<protein>
    <recommendedName>
        <fullName evidence="9">1-(5-phosphoribosyl)-5-[(5-phosphoribosylamino)methylideneamino] imidazole-4-carboxamide isomerase</fullName>
        <ecNumber evidence="9">5.3.1.16</ecNumber>
    </recommendedName>
    <alternativeName>
        <fullName evidence="9">Phosphoribosylformimino-5-aminoimidazole carboxamide ribotide isomerase</fullName>
    </alternativeName>
</protein>
<comment type="caution">
    <text evidence="11">The sequence shown here is derived from an EMBL/GenBank/DDBJ whole genome shotgun (WGS) entry which is preliminary data.</text>
</comment>
<evidence type="ECO:0000256" key="4">
    <source>
        <dbReference type="ARBA" id="ARBA00009667"/>
    </source>
</evidence>
<organism evidence="11 12">
    <name type="scientific">Rhodosalinus halophilus</name>
    <dbReference type="NCBI Taxonomy" id="2259333"/>
    <lineage>
        <taxon>Bacteria</taxon>
        <taxon>Pseudomonadati</taxon>
        <taxon>Pseudomonadota</taxon>
        <taxon>Alphaproteobacteria</taxon>
        <taxon>Rhodobacterales</taxon>
        <taxon>Paracoccaceae</taxon>
        <taxon>Rhodosalinus</taxon>
    </lineage>
</organism>
<dbReference type="AlphaFoldDB" id="A0A365U6A9"/>
<evidence type="ECO:0000256" key="1">
    <source>
        <dbReference type="ARBA" id="ARBA00000901"/>
    </source>
</evidence>
<evidence type="ECO:0000256" key="2">
    <source>
        <dbReference type="ARBA" id="ARBA00004496"/>
    </source>
</evidence>
<keyword evidence="7 9" id="KW-0368">Histidine biosynthesis</keyword>
<dbReference type="FunFam" id="3.20.20.70:FF:000009">
    <property type="entry name" value="1-(5-phosphoribosyl)-5-[(5-phosphoribosylamino)methylideneamino] imidazole-4-carboxamide isomerase"/>
    <property type="match status" value="1"/>
</dbReference>
<feature type="active site" description="Proton acceptor" evidence="9">
    <location>
        <position position="8"/>
    </location>
</feature>
<dbReference type="RefSeq" id="WP_113290206.1">
    <property type="nucleotide sequence ID" value="NZ_QNTQ01000014.1"/>
</dbReference>
<comment type="subcellular location">
    <subcellularLocation>
        <location evidence="2 9">Cytoplasm</location>
    </subcellularLocation>
</comment>
<gene>
    <name evidence="9" type="primary">hisA</name>
    <name evidence="11" type="ORF">DRV85_14550</name>
</gene>
<evidence type="ECO:0000256" key="9">
    <source>
        <dbReference type="HAMAP-Rule" id="MF_01014"/>
    </source>
</evidence>
<feature type="active site" description="Proton donor" evidence="9">
    <location>
        <position position="128"/>
    </location>
</feature>
<dbReference type="GO" id="GO:0000162">
    <property type="term" value="P:L-tryptophan biosynthetic process"/>
    <property type="evidence" value="ECO:0007669"/>
    <property type="project" value="TreeGrafter"/>
</dbReference>
<dbReference type="OrthoDB" id="9807749at2"/>
<keyword evidence="6 9" id="KW-0028">Amino-acid biosynthesis</keyword>
<comment type="catalytic activity">
    <reaction evidence="1 9">
        <text>1-(5-phospho-beta-D-ribosyl)-5-[(5-phospho-beta-D-ribosylamino)methylideneamino]imidazole-4-carboxamide = 5-[(5-phospho-1-deoxy-D-ribulos-1-ylimino)methylamino]-1-(5-phospho-beta-D-ribosyl)imidazole-4-carboxamide</text>
        <dbReference type="Rhea" id="RHEA:15469"/>
        <dbReference type="ChEBI" id="CHEBI:58435"/>
        <dbReference type="ChEBI" id="CHEBI:58525"/>
        <dbReference type="EC" id="5.3.1.16"/>
    </reaction>
</comment>
<evidence type="ECO:0000256" key="6">
    <source>
        <dbReference type="ARBA" id="ARBA00022605"/>
    </source>
</evidence>
<accession>A0A365U6A9</accession>
<keyword evidence="5 9" id="KW-0963">Cytoplasm</keyword>
<comment type="similarity">
    <text evidence="4 9 10">Belongs to the HisA/HisF family.</text>
</comment>
<dbReference type="InterPro" id="IPR011060">
    <property type="entry name" value="RibuloseP-bd_barrel"/>
</dbReference>
<dbReference type="InterPro" id="IPR013785">
    <property type="entry name" value="Aldolase_TIM"/>
</dbReference>
<dbReference type="SUPFAM" id="SSF51366">
    <property type="entry name" value="Ribulose-phoshate binding barrel"/>
    <property type="match status" value="1"/>
</dbReference>
<reference evidence="11 12" key="1">
    <citation type="submission" date="2018-07" db="EMBL/GenBank/DDBJ databases">
        <title>Rhodosalinus sp. strain E84T genomic sequence and assembly.</title>
        <authorList>
            <person name="Liu Z.-W."/>
            <person name="Lu D.-C."/>
        </authorList>
    </citation>
    <scope>NUCLEOTIDE SEQUENCE [LARGE SCALE GENOMIC DNA]</scope>
    <source>
        <strain evidence="11 12">E84</strain>
    </source>
</reference>
<dbReference type="Pfam" id="PF00977">
    <property type="entry name" value="His_biosynth"/>
    <property type="match status" value="1"/>
</dbReference>
<dbReference type="EC" id="5.3.1.16" evidence="9"/>
<dbReference type="InterPro" id="IPR006062">
    <property type="entry name" value="His_biosynth"/>
</dbReference>
<dbReference type="InterPro" id="IPR044524">
    <property type="entry name" value="Isoase_HisA-like"/>
</dbReference>
<keyword evidence="8 9" id="KW-0413">Isomerase</keyword>
<evidence type="ECO:0000313" key="12">
    <source>
        <dbReference type="Proteomes" id="UP000253370"/>
    </source>
</evidence>
<dbReference type="EMBL" id="QNTQ01000014">
    <property type="protein sequence ID" value="RBI83866.1"/>
    <property type="molecule type" value="Genomic_DNA"/>
</dbReference>
<dbReference type="PANTHER" id="PTHR43090">
    <property type="entry name" value="1-(5-PHOSPHORIBOSYL)-5-[(5-PHOSPHORIBOSYLAMINO)METHYLIDENEAMINO] IMIDAZOLE-4-CARBOXAMIDE ISOMERASE"/>
    <property type="match status" value="1"/>
</dbReference>
<comment type="pathway">
    <text evidence="3 9">Amino-acid biosynthesis; L-histidine biosynthesis; L-histidine from 5-phospho-alpha-D-ribose 1-diphosphate: step 4/9.</text>
</comment>
<dbReference type="GO" id="GO:0000105">
    <property type="term" value="P:L-histidine biosynthetic process"/>
    <property type="evidence" value="ECO:0007669"/>
    <property type="project" value="UniProtKB-UniRule"/>
</dbReference>
<evidence type="ECO:0000256" key="10">
    <source>
        <dbReference type="RuleBase" id="RU003657"/>
    </source>
</evidence>
<dbReference type="UniPathway" id="UPA00031">
    <property type="reaction ID" value="UER00009"/>
</dbReference>
<dbReference type="PANTHER" id="PTHR43090:SF2">
    <property type="entry name" value="1-(5-PHOSPHORIBOSYL)-5-[(5-PHOSPHORIBOSYLAMINO)METHYLIDENEAMINO] IMIDAZOLE-4-CARBOXAMIDE ISOMERASE"/>
    <property type="match status" value="1"/>
</dbReference>
<name>A0A365U6A9_9RHOB</name>
<sequence>MRLYPAIELQQGRCVSLHRGRLEEPHIWHVDPVARARDYAADGAEWLHVTDLDAVTGEADNADLIEEIIRAAGIPVQVGGGIRSLERIEHWMDRGAGRVVVGTLAVTRPDLVRQAAKYHPDAVVLAVDVWSGHVTSNGWREESVIAPEDFVAQFSADPLAAIMVTDISADIDGVEEPLALVTDLAGRARTPVIASGLVHSLDDIARLKYVPGVSGAVIGRPLFSRAFTLAEALGVAGEPRGETAEFI</sequence>
<dbReference type="Gene3D" id="3.20.20.70">
    <property type="entry name" value="Aldolase class I"/>
    <property type="match status" value="1"/>
</dbReference>
<dbReference type="Proteomes" id="UP000253370">
    <property type="component" value="Unassembled WGS sequence"/>
</dbReference>
<dbReference type="HAMAP" id="MF_01014">
    <property type="entry name" value="HisA"/>
    <property type="match status" value="1"/>
</dbReference>
<evidence type="ECO:0000313" key="11">
    <source>
        <dbReference type="EMBL" id="RBI83866.1"/>
    </source>
</evidence>